<dbReference type="EMBL" id="JBHSLC010000097">
    <property type="protein sequence ID" value="MFC5358797.1"/>
    <property type="molecule type" value="Genomic_DNA"/>
</dbReference>
<dbReference type="Pfam" id="PF13432">
    <property type="entry name" value="TPR_16"/>
    <property type="match status" value="1"/>
</dbReference>
<sequence>MATIGEVLAMAFTDHRADRVPEATALYRRVLEADPANPSALYLLGMAEWQTGRPAACLTLVGRALQLNPSWIEVRVNRATILDNTGQPAEATAEWRRLTLFDPGHPPAWRNLGDAFQAQGDAGAPQAIGALQRAARLNASLAEVHHDLGVVLRRAGRLDEAVDSLVRAIAVKAELVPAHMNLGNTLLERGDDAAAQASLRRALALSPASPGCWYNFGNALHSHGDPQGALRSYQRSARLGLALAHVRVAAALIDLGRPAEAQAELTESLPVLGADVPLSIEFLANIFLQRDRWAEGRAFFTRLAATPIGGVIYRGECLTALAALDLRDGAPHAACDRLAAVRGDNGWFFTVKSLAALRATLADQGLRLVRPAAMGAAMGGVDGRHRPPRVTSSSLATRGRFAHTVMEYILVRLYAERYGFVLETPDWVGGTFFDLNDPPQSGPLPPLLFSRRILNDLVSGTAERAPIADRDILSPLFLFEHKRVYRERVQSWLTPRRVWAPHLAPAIERLRTAGNTVVALHIRRGDFVTCNYPITETAWYVDWLREWWPRLDRPVLYVASDDVAAVRHAFAEFHPLTRADVVEEWAGLDFLQDFHVLMNADVVGTSAASGFSVLAARLNTRARLFVEPDVTARLIRPFEPWTP</sequence>
<dbReference type="PROSITE" id="PS50005">
    <property type="entry name" value="TPR"/>
    <property type="match status" value="2"/>
</dbReference>
<organism evidence="4 5">
    <name type="scientific">Azospirillum himalayense</name>
    <dbReference type="NCBI Taxonomy" id="654847"/>
    <lineage>
        <taxon>Bacteria</taxon>
        <taxon>Pseudomonadati</taxon>
        <taxon>Pseudomonadota</taxon>
        <taxon>Alphaproteobacteria</taxon>
        <taxon>Rhodospirillales</taxon>
        <taxon>Azospirillaceae</taxon>
        <taxon>Azospirillum</taxon>
    </lineage>
</organism>
<dbReference type="InterPro" id="IPR011990">
    <property type="entry name" value="TPR-like_helical_dom_sf"/>
</dbReference>
<proteinExistence type="predicted"/>
<evidence type="ECO:0000256" key="1">
    <source>
        <dbReference type="ARBA" id="ARBA00022737"/>
    </source>
</evidence>
<keyword evidence="2 3" id="KW-0802">TPR repeat</keyword>
<dbReference type="InterPro" id="IPR050498">
    <property type="entry name" value="Ycf3"/>
</dbReference>
<protein>
    <submittedName>
        <fullName evidence="4">Tetratricopeptide repeat protein</fullName>
    </submittedName>
</protein>
<accession>A0ABW0GCL6</accession>
<dbReference type="RefSeq" id="WP_376998435.1">
    <property type="nucleotide sequence ID" value="NZ_JBHSLC010000097.1"/>
</dbReference>
<evidence type="ECO:0000313" key="5">
    <source>
        <dbReference type="Proteomes" id="UP001596166"/>
    </source>
</evidence>
<keyword evidence="1" id="KW-0677">Repeat</keyword>
<dbReference type="PANTHER" id="PTHR44858">
    <property type="entry name" value="TETRATRICOPEPTIDE REPEAT PROTEIN 6"/>
    <property type="match status" value="1"/>
</dbReference>
<feature type="repeat" description="TPR" evidence="3">
    <location>
        <begin position="142"/>
        <end position="175"/>
    </location>
</feature>
<keyword evidence="5" id="KW-1185">Reference proteome</keyword>
<dbReference type="SUPFAM" id="SSF48452">
    <property type="entry name" value="TPR-like"/>
    <property type="match status" value="1"/>
</dbReference>
<comment type="caution">
    <text evidence="4">The sequence shown here is derived from an EMBL/GenBank/DDBJ whole genome shotgun (WGS) entry which is preliminary data.</text>
</comment>
<feature type="repeat" description="TPR" evidence="3">
    <location>
        <begin position="176"/>
        <end position="209"/>
    </location>
</feature>
<evidence type="ECO:0000256" key="2">
    <source>
        <dbReference type="ARBA" id="ARBA00022803"/>
    </source>
</evidence>
<reference evidence="5" key="1">
    <citation type="journal article" date="2019" name="Int. J. Syst. Evol. Microbiol.">
        <title>The Global Catalogue of Microorganisms (GCM) 10K type strain sequencing project: providing services to taxonomists for standard genome sequencing and annotation.</title>
        <authorList>
            <consortium name="The Broad Institute Genomics Platform"/>
            <consortium name="The Broad Institute Genome Sequencing Center for Infectious Disease"/>
            <person name="Wu L."/>
            <person name="Ma J."/>
        </authorList>
    </citation>
    <scope>NUCLEOTIDE SEQUENCE [LARGE SCALE GENOMIC DNA]</scope>
    <source>
        <strain evidence="5">CCUG 58760</strain>
    </source>
</reference>
<gene>
    <name evidence="4" type="ORF">ACFPMG_27770</name>
</gene>
<dbReference type="Pfam" id="PF14559">
    <property type="entry name" value="TPR_19"/>
    <property type="match status" value="1"/>
</dbReference>
<evidence type="ECO:0000313" key="4">
    <source>
        <dbReference type="EMBL" id="MFC5358797.1"/>
    </source>
</evidence>
<name>A0ABW0GCL6_9PROT</name>
<dbReference type="SMART" id="SM00028">
    <property type="entry name" value="TPR"/>
    <property type="match status" value="6"/>
</dbReference>
<dbReference type="PANTHER" id="PTHR44858:SF1">
    <property type="entry name" value="UDP-N-ACETYLGLUCOSAMINE--PEPTIDE N-ACETYLGLUCOSAMINYLTRANSFERASE SPINDLY-RELATED"/>
    <property type="match status" value="1"/>
</dbReference>
<evidence type="ECO:0000256" key="3">
    <source>
        <dbReference type="PROSITE-ProRule" id="PRU00339"/>
    </source>
</evidence>
<dbReference type="Proteomes" id="UP001596166">
    <property type="component" value="Unassembled WGS sequence"/>
</dbReference>
<dbReference type="Gene3D" id="1.25.40.10">
    <property type="entry name" value="Tetratricopeptide repeat domain"/>
    <property type="match status" value="2"/>
</dbReference>
<dbReference type="InterPro" id="IPR019734">
    <property type="entry name" value="TPR_rpt"/>
</dbReference>
<dbReference type="Gene3D" id="3.40.50.11350">
    <property type="match status" value="1"/>
</dbReference>
<dbReference type="Pfam" id="PF13374">
    <property type="entry name" value="TPR_10"/>
    <property type="match status" value="1"/>
</dbReference>